<organism evidence="1 2">
    <name type="scientific">Hymenobacter setariae</name>
    <dbReference type="NCBI Taxonomy" id="2594794"/>
    <lineage>
        <taxon>Bacteria</taxon>
        <taxon>Pseudomonadati</taxon>
        <taxon>Bacteroidota</taxon>
        <taxon>Cytophagia</taxon>
        <taxon>Cytophagales</taxon>
        <taxon>Hymenobacteraceae</taxon>
        <taxon>Hymenobacter</taxon>
    </lineage>
</organism>
<name>A0A558BKP9_9BACT</name>
<sequence>MLLLTPAGELVETQTDIPSTALPPLGRMAMSQQFPKRQLDQITKVVKASGETTYVVQVCKGKNKNGKNRHCQTSVFDANGRPVAK</sequence>
<accession>A0A558BKP9</accession>
<evidence type="ECO:0008006" key="3">
    <source>
        <dbReference type="Google" id="ProtNLM"/>
    </source>
</evidence>
<dbReference type="Proteomes" id="UP000317624">
    <property type="component" value="Unassembled WGS sequence"/>
</dbReference>
<dbReference type="EMBL" id="VMRJ01000008">
    <property type="protein sequence ID" value="TVT37073.1"/>
    <property type="molecule type" value="Genomic_DNA"/>
</dbReference>
<comment type="caution">
    <text evidence="1">The sequence shown here is derived from an EMBL/GenBank/DDBJ whole genome shotgun (WGS) entry which is preliminary data.</text>
</comment>
<dbReference type="RefSeq" id="WP_144853329.1">
    <property type="nucleotide sequence ID" value="NZ_VMRJ01000008.1"/>
</dbReference>
<reference evidence="1 2" key="1">
    <citation type="submission" date="2019-07" db="EMBL/GenBank/DDBJ databases">
        <title>Hymenobacter sp. straun FUR1 Genome sequencing and assembly.</title>
        <authorList>
            <person name="Chhetri G."/>
        </authorList>
    </citation>
    <scope>NUCLEOTIDE SEQUENCE [LARGE SCALE GENOMIC DNA]</scope>
    <source>
        <strain evidence="1 2">Fur1</strain>
    </source>
</reference>
<dbReference type="AlphaFoldDB" id="A0A558BKP9"/>
<proteinExistence type="predicted"/>
<evidence type="ECO:0000313" key="1">
    <source>
        <dbReference type="EMBL" id="TVT37073.1"/>
    </source>
</evidence>
<keyword evidence="2" id="KW-1185">Reference proteome</keyword>
<dbReference type="Gene3D" id="3.10.450.360">
    <property type="match status" value="1"/>
</dbReference>
<gene>
    <name evidence="1" type="ORF">FNT36_24745</name>
</gene>
<evidence type="ECO:0000313" key="2">
    <source>
        <dbReference type="Proteomes" id="UP000317624"/>
    </source>
</evidence>
<protein>
    <recommendedName>
        <fullName evidence="3">PepSY domain-containing protein</fullName>
    </recommendedName>
</protein>